<feature type="domain" description="Peptidase S8/S53" evidence="10">
    <location>
        <begin position="96"/>
        <end position="359"/>
    </location>
</feature>
<feature type="compositionally biased region" description="Polar residues" evidence="9">
    <location>
        <begin position="475"/>
        <end position="492"/>
    </location>
</feature>
<dbReference type="Gene3D" id="3.40.50.200">
    <property type="entry name" value="Peptidase S8/S53 domain"/>
    <property type="match status" value="1"/>
</dbReference>
<evidence type="ECO:0000256" key="8">
    <source>
        <dbReference type="SAM" id="Coils"/>
    </source>
</evidence>
<dbReference type="RefSeq" id="WP_183728456.1">
    <property type="nucleotide sequence ID" value="NZ_JACHID010000001.1"/>
</dbReference>
<dbReference type="PROSITE" id="PS00136">
    <property type="entry name" value="SUBTILASE_ASP"/>
    <property type="match status" value="1"/>
</dbReference>
<dbReference type="CDD" id="cd07496">
    <property type="entry name" value="Peptidases_S8_13"/>
    <property type="match status" value="1"/>
</dbReference>
<keyword evidence="8" id="KW-0175">Coiled coil</keyword>
<evidence type="ECO:0000256" key="3">
    <source>
        <dbReference type="ARBA" id="ARBA00022801"/>
    </source>
</evidence>
<dbReference type="AlphaFoldDB" id="A0A7W7Y2J5"/>
<dbReference type="InterPro" id="IPR036852">
    <property type="entry name" value="Peptidase_S8/S53_dom_sf"/>
</dbReference>
<dbReference type="InterPro" id="IPR023827">
    <property type="entry name" value="Peptidase_S8_Asp-AS"/>
</dbReference>
<dbReference type="PRINTS" id="PR00723">
    <property type="entry name" value="SUBTILISIN"/>
</dbReference>
<feature type="coiled-coil region" evidence="8">
    <location>
        <begin position="448"/>
        <end position="475"/>
    </location>
</feature>
<evidence type="ECO:0000256" key="4">
    <source>
        <dbReference type="ARBA" id="ARBA00022825"/>
    </source>
</evidence>
<dbReference type="PANTHER" id="PTHR43806">
    <property type="entry name" value="PEPTIDASE S8"/>
    <property type="match status" value="1"/>
</dbReference>
<accession>A0A7W7Y2J5</accession>
<dbReference type="PROSITE" id="PS00138">
    <property type="entry name" value="SUBTILASE_SER"/>
    <property type="match status" value="1"/>
</dbReference>
<evidence type="ECO:0000259" key="10">
    <source>
        <dbReference type="Pfam" id="PF00082"/>
    </source>
</evidence>
<dbReference type="InterPro" id="IPR015500">
    <property type="entry name" value="Peptidase_S8_subtilisin-rel"/>
</dbReference>
<feature type="active site" description="Charge relay system" evidence="5 6">
    <location>
        <position position="326"/>
    </location>
</feature>
<feature type="region of interest" description="Disordered" evidence="9">
    <location>
        <begin position="475"/>
        <end position="495"/>
    </location>
</feature>
<evidence type="ECO:0000256" key="7">
    <source>
        <dbReference type="RuleBase" id="RU003355"/>
    </source>
</evidence>
<organism evidence="11 12">
    <name type="scientific">Desulfurispira natronophila</name>
    <dbReference type="NCBI Taxonomy" id="682562"/>
    <lineage>
        <taxon>Bacteria</taxon>
        <taxon>Pseudomonadati</taxon>
        <taxon>Chrysiogenota</taxon>
        <taxon>Chrysiogenia</taxon>
        <taxon>Chrysiogenales</taxon>
        <taxon>Chrysiogenaceae</taxon>
        <taxon>Desulfurispira</taxon>
    </lineage>
</organism>
<evidence type="ECO:0000256" key="5">
    <source>
        <dbReference type="PIRSR" id="PIRSR615500-1"/>
    </source>
</evidence>
<dbReference type="SUPFAM" id="SSF52743">
    <property type="entry name" value="Subtilisin-like"/>
    <property type="match status" value="1"/>
</dbReference>
<evidence type="ECO:0000256" key="6">
    <source>
        <dbReference type="PROSITE-ProRule" id="PRU01240"/>
    </source>
</evidence>
<keyword evidence="4 6" id="KW-0720">Serine protease</keyword>
<dbReference type="InterPro" id="IPR034176">
    <property type="entry name" value="Peptidases_S8_13"/>
</dbReference>
<dbReference type="Pfam" id="PF00082">
    <property type="entry name" value="Peptidase_S8"/>
    <property type="match status" value="1"/>
</dbReference>
<dbReference type="InterPro" id="IPR023828">
    <property type="entry name" value="Peptidase_S8_Ser-AS"/>
</dbReference>
<gene>
    <name evidence="11" type="ORF">HNR37_000176</name>
</gene>
<evidence type="ECO:0000256" key="9">
    <source>
        <dbReference type="SAM" id="MobiDB-lite"/>
    </source>
</evidence>
<evidence type="ECO:0000313" key="11">
    <source>
        <dbReference type="EMBL" id="MBB5020873.1"/>
    </source>
</evidence>
<dbReference type="GO" id="GO:0006508">
    <property type="term" value="P:proteolysis"/>
    <property type="evidence" value="ECO:0007669"/>
    <property type="project" value="UniProtKB-KW"/>
</dbReference>
<keyword evidence="3 6" id="KW-0378">Hydrolase</keyword>
<feature type="active site" description="Charge relay system" evidence="5 6">
    <location>
        <position position="102"/>
    </location>
</feature>
<keyword evidence="12" id="KW-1185">Reference proteome</keyword>
<comment type="similarity">
    <text evidence="1 6 7">Belongs to the peptidase S8 family.</text>
</comment>
<protein>
    <submittedName>
        <fullName evidence="11">Serine protease</fullName>
        <ecNumber evidence="11">3.4.21.-</ecNumber>
    </submittedName>
</protein>
<keyword evidence="2 6" id="KW-0645">Protease</keyword>
<dbReference type="EC" id="3.4.21.-" evidence="11"/>
<sequence length="524" mass="55978">MAQQAGTALRVRRPMAGNAHLIDLDSPLGIEEAYQVATRLMSDPAVEYAEPNVRFRHAAVVPNDPLYYEQWHLYEQPGIGSNIAGAWSMTTGDPTTVIAVIDTGLVPHGDIGTYFDGSGRILPGYDFYDNNSDPSDPGDWSSSEQSSWHGTHTTGIINALSDNNKGVTGINWHASTLPVRVLGSSGGYLSDIAEAIYWSAGLSVPGVGNNPHPAQIINLSLQYNASTCPSLLQNAIDAAYQAGSILVSAAGNSSRNARSSSPANCRNTLTVASTNQQGDRSSFSNYGEIVDISAPGSGIYATLNTGAREPVTTPSGDSYGVMSGTSMATPIVSGVISLMLAVNPDMKYYEIVEILSHTAYPFAPGSDCYTRGCGAGIIDGTEAVRAAANPGELESIRLHKWQEALLVEIEQLKSKLPGLHDSITQDIATELREKHDQLLGTTLTVKLLESMEQDLQFIRIEIDRLQDELERRRTSTTYSLTGKPQPSSSNGGCTPGGSGFADATLPITFSFATLYLLGRARKDK</sequence>
<reference evidence="11 12" key="1">
    <citation type="submission" date="2020-08" db="EMBL/GenBank/DDBJ databases">
        <title>Genomic Encyclopedia of Type Strains, Phase IV (KMG-IV): sequencing the most valuable type-strain genomes for metagenomic binning, comparative biology and taxonomic classification.</title>
        <authorList>
            <person name="Goeker M."/>
        </authorList>
    </citation>
    <scope>NUCLEOTIDE SEQUENCE [LARGE SCALE GENOMIC DNA]</scope>
    <source>
        <strain evidence="11 12">DSM 22071</strain>
    </source>
</reference>
<dbReference type="InterPro" id="IPR000209">
    <property type="entry name" value="Peptidase_S8/S53_dom"/>
</dbReference>
<comment type="caution">
    <text evidence="11">The sequence shown here is derived from an EMBL/GenBank/DDBJ whole genome shotgun (WGS) entry which is preliminary data.</text>
</comment>
<feature type="active site" description="Charge relay system" evidence="5 6">
    <location>
        <position position="149"/>
    </location>
</feature>
<evidence type="ECO:0000313" key="12">
    <source>
        <dbReference type="Proteomes" id="UP000528322"/>
    </source>
</evidence>
<proteinExistence type="inferred from homology"/>
<dbReference type="Proteomes" id="UP000528322">
    <property type="component" value="Unassembled WGS sequence"/>
</dbReference>
<dbReference type="PANTHER" id="PTHR43806:SF11">
    <property type="entry name" value="CEREVISIN-RELATED"/>
    <property type="match status" value="1"/>
</dbReference>
<evidence type="ECO:0000256" key="1">
    <source>
        <dbReference type="ARBA" id="ARBA00011073"/>
    </source>
</evidence>
<evidence type="ECO:0000256" key="2">
    <source>
        <dbReference type="ARBA" id="ARBA00022670"/>
    </source>
</evidence>
<dbReference type="InterPro" id="IPR050131">
    <property type="entry name" value="Peptidase_S8_subtilisin-like"/>
</dbReference>
<dbReference type="PROSITE" id="PS51892">
    <property type="entry name" value="SUBTILASE"/>
    <property type="match status" value="1"/>
</dbReference>
<dbReference type="EMBL" id="JACHID010000001">
    <property type="protein sequence ID" value="MBB5020873.1"/>
    <property type="molecule type" value="Genomic_DNA"/>
</dbReference>
<name>A0A7W7Y2J5_9BACT</name>
<dbReference type="GO" id="GO:0004252">
    <property type="term" value="F:serine-type endopeptidase activity"/>
    <property type="evidence" value="ECO:0007669"/>
    <property type="project" value="UniProtKB-UniRule"/>
</dbReference>